<feature type="compositionally biased region" description="Basic and acidic residues" evidence="2">
    <location>
        <begin position="136"/>
        <end position="148"/>
    </location>
</feature>
<dbReference type="EMBL" id="AAYY01000003">
    <property type="protein sequence ID" value="EDP44786.1"/>
    <property type="molecule type" value="Genomic_DNA"/>
</dbReference>
<evidence type="ECO:0000313" key="4">
    <source>
        <dbReference type="Proteomes" id="UP000008837"/>
    </source>
</evidence>
<dbReference type="InParanoid" id="A8PWZ2"/>
<feature type="region of interest" description="Disordered" evidence="2">
    <location>
        <begin position="1"/>
        <end position="173"/>
    </location>
</feature>
<evidence type="ECO:0000313" key="3">
    <source>
        <dbReference type="EMBL" id="EDP44786.1"/>
    </source>
</evidence>
<gene>
    <name evidence="3" type="ORF">MGL_1268</name>
</gene>
<comment type="caution">
    <text evidence="3">The sequence shown here is derived from an EMBL/GenBank/DDBJ whole genome shotgun (WGS) entry which is preliminary data.</text>
</comment>
<dbReference type="OrthoDB" id="2138242at2759"/>
<dbReference type="VEuPathDB" id="FungiDB:MGL_1268"/>
<dbReference type="GeneID" id="5856305"/>
<feature type="compositionally biased region" description="Low complexity" evidence="2">
    <location>
        <begin position="61"/>
        <end position="82"/>
    </location>
</feature>
<evidence type="ECO:0000256" key="2">
    <source>
        <dbReference type="SAM" id="MobiDB-lite"/>
    </source>
</evidence>
<dbReference type="AlphaFoldDB" id="A8PWZ2"/>
<evidence type="ECO:0000256" key="1">
    <source>
        <dbReference type="SAM" id="Coils"/>
    </source>
</evidence>
<organism evidence="3 4">
    <name type="scientific">Malassezia globosa (strain ATCC MYA-4612 / CBS 7966)</name>
    <name type="common">Dandruff-associated fungus</name>
    <dbReference type="NCBI Taxonomy" id="425265"/>
    <lineage>
        <taxon>Eukaryota</taxon>
        <taxon>Fungi</taxon>
        <taxon>Dikarya</taxon>
        <taxon>Basidiomycota</taxon>
        <taxon>Ustilaginomycotina</taxon>
        <taxon>Malasseziomycetes</taxon>
        <taxon>Malasseziales</taxon>
        <taxon>Malasseziaceae</taxon>
        <taxon>Malassezia</taxon>
    </lineage>
</organism>
<proteinExistence type="predicted"/>
<name>A8PWZ2_MALGO</name>
<protein>
    <submittedName>
        <fullName evidence="3">Uncharacterized protein</fullName>
    </submittedName>
</protein>
<accession>A8PWZ2</accession>
<dbReference type="Proteomes" id="UP000008837">
    <property type="component" value="Unassembled WGS sequence"/>
</dbReference>
<dbReference type="OMA" id="QFTHETR"/>
<feature type="compositionally biased region" description="Basic and acidic residues" evidence="2">
    <location>
        <begin position="84"/>
        <end position="98"/>
    </location>
</feature>
<feature type="coiled-coil region" evidence="1">
    <location>
        <begin position="332"/>
        <end position="359"/>
    </location>
</feature>
<sequence length="359" mass="40307">MSQPDASKVSERLAPPSVQDTQRMKRARPPSPKSHAPGVENSRFSQGLSASMPSSAADAHSSTSWSPSSSRLHGLSSSSPDSVEPPRKGPRLEPRASSHADIMSEYQPLAPHASIGQRRAQRAPNKVPSLYLSSKSNDRSTLYDHDVPEPAIRSAPPQQRQFGPDARLPPPSFLFKASERDMSENEELQKHRHLPYQPHEIHGYLPTPGGTPRLFCPQYSALPSPAYHTSRIDPYAARSTRERHSIQYELARRASDPHAETDFGTARPRSPISKKAHFLSLFSDFFDSLSDSRTLKATLEHQIRASNTLLQTLQRSSEVLEEAVDQRLQRETKAWESRFIQMEARLKQMEARLDTQMHE</sequence>
<feature type="compositionally biased region" description="Polar residues" evidence="2">
    <location>
        <begin position="42"/>
        <end position="54"/>
    </location>
</feature>
<keyword evidence="4" id="KW-1185">Reference proteome</keyword>
<dbReference type="KEGG" id="mgl:MGL_1268"/>
<reference evidence="3 4" key="1">
    <citation type="journal article" date="2007" name="Proc. Natl. Acad. Sci. U.S.A.">
        <title>Dandruff-associated Malassezia genomes reveal convergent and divergent virulence traits shared with plant and human fungal pathogens.</title>
        <authorList>
            <person name="Xu J."/>
            <person name="Saunders C.W."/>
            <person name="Hu P."/>
            <person name="Grant R.A."/>
            <person name="Boekhout T."/>
            <person name="Kuramae E.E."/>
            <person name="Kronstad J.W."/>
            <person name="Deangelis Y.M."/>
            <person name="Reeder N.L."/>
            <person name="Johnstone K.R."/>
            <person name="Leland M."/>
            <person name="Fieno A.M."/>
            <person name="Begley W.M."/>
            <person name="Sun Y."/>
            <person name="Lacey M.P."/>
            <person name="Chaudhary T."/>
            <person name="Keough T."/>
            <person name="Chu L."/>
            <person name="Sears R."/>
            <person name="Yuan B."/>
            <person name="Dawson T.L.Jr."/>
        </authorList>
    </citation>
    <scope>NUCLEOTIDE SEQUENCE [LARGE SCALE GENOMIC DNA]</scope>
    <source>
        <strain evidence="4">ATCC MYA-4612 / CBS 7966</strain>
    </source>
</reference>
<keyword evidence="1" id="KW-0175">Coiled coil</keyword>
<dbReference type="RefSeq" id="XP_001732000.1">
    <property type="nucleotide sequence ID" value="XM_001731948.1"/>
</dbReference>